<name>I8VTG9_9BACT</name>
<reference evidence="1 2" key="1">
    <citation type="submission" date="2012-02" db="EMBL/GenBank/DDBJ databases">
        <title>The Genome Sequence of Bacteroides dorei CL02T12C06.</title>
        <authorList>
            <consortium name="The Broad Institute Genome Sequencing Platform"/>
            <person name="Earl A."/>
            <person name="Ward D."/>
            <person name="Feldgarden M."/>
            <person name="Gevers D."/>
            <person name="Zitomersky N.L."/>
            <person name="Coyne M.J."/>
            <person name="Comstock L.E."/>
            <person name="Young S.K."/>
            <person name="Zeng Q."/>
            <person name="Gargeya S."/>
            <person name="Fitzgerald M."/>
            <person name="Haas B."/>
            <person name="Abouelleil A."/>
            <person name="Alvarado L."/>
            <person name="Arachchi H.M."/>
            <person name="Berlin A."/>
            <person name="Chapman S.B."/>
            <person name="Gearin G."/>
            <person name="Goldberg J."/>
            <person name="Griggs A."/>
            <person name="Gujja S."/>
            <person name="Hansen M."/>
            <person name="Heiman D."/>
            <person name="Howarth C."/>
            <person name="Larimer J."/>
            <person name="Lui A."/>
            <person name="MacDonald P.J.P."/>
            <person name="McCowen C."/>
            <person name="Montmayeur A."/>
            <person name="Murphy C."/>
            <person name="Neiman D."/>
            <person name="Pearson M."/>
            <person name="Priest M."/>
            <person name="Roberts A."/>
            <person name="Saif S."/>
            <person name="Shea T."/>
            <person name="Sisk P."/>
            <person name="Stolte C."/>
            <person name="Sykes S."/>
            <person name="Wortman J."/>
            <person name="Nusbaum C."/>
            <person name="Birren B."/>
        </authorList>
    </citation>
    <scope>NUCLEOTIDE SEQUENCE [LARGE SCALE GENOMIC DNA]</scope>
    <source>
        <strain evidence="1 2">CL02T12C06</strain>
    </source>
</reference>
<gene>
    <name evidence="1" type="ORF">HMPREF1064_03747</name>
</gene>
<dbReference type="RefSeq" id="WP_007849809.1">
    <property type="nucleotide sequence ID" value="NZ_JH724136.1"/>
</dbReference>
<accession>I8VTG9</accession>
<protein>
    <submittedName>
        <fullName evidence="1">Uncharacterized protein</fullName>
    </submittedName>
</protein>
<dbReference type="AlphaFoldDB" id="I8VTG9"/>
<dbReference type="PATRIC" id="fig|997876.3.peg.3912"/>
<sequence length="159" mass="18036">MRINYQSDFKIIEKNLNGDVNTPFRFTYFNPFKGKFIASFDGHEYVGCSRMEDGNLLVAFDNPCFSPGMLKVKREYFISDSDFQDGICNLVSVEDTGIVLTTGKTDESTVEITSYPDYAAYNSIQAFPLSDNEYEDVLSDFVPPLPPEEEEETVTNLEI</sequence>
<dbReference type="OrthoDB" id="1551196at2"/>
<evidence type="ECO:0000313" key="1">
    <source>
        <dbReference type="EMBL" id="EIY29725.1"/>
    </source>
</evidence>
<dbReference type="Proteomes" id="UP000005974">
    <property type="component" value="Unassembled WGS sequence"/>
</dbReference>
<evidence type="ECO:0000313" key="2">
    <source>
        <dbReference type="Proteomes" id="UP000005974"/>
    </source>
</evidence>
<organism evidence="1 2">
    <name type="scientific">Phocaeicola dorei CL02T12C06</name>
    <dbReference type="NCBI Taxonomy" id="997876"/>
    <lineage>
        <taxon>Bacteria</taxon>
        <taxon>Pseudomonadati</taxon>
        <taxon>Bacteroidota</taxon>
        <taxon>Bacteroidia</taxon>
        <taxon>Bacteroidales</taxon>
        <taxon>Bacteroidaceae</taxon>
        <taxon>Phocaeicola</taxon>
    </lineage>
</organism>
<comment type="caution">
    <text evidence="1">The sequence shown here is derived from an EMBL/GenBank/DDBJ whole genome shotgun (WGS) entry which is preliminary data.</text>
</comment>
<proteinExistence type="predicted"/>
<dbReference type="EMBL" id="AGXJ01000069">
    <property type="protein sequence ID" value="EIY29725.1"/>
    <property type="molecule type" value="Genomic_DNA"/>
</dbReference>
<dbReference type="HOGENOM" id="CLU_1718703_0_0_10"/>
<keyword evidence="2" id="KW-1185">Reference proteome</keyword>